<dbReference type="InterPro" id="IPR028989">
    <property type="entry name" value="RimP_N"/>
</dbReference>
<gene>
    <name evidence="3" type="primary">rimP</name>
    <name evidence="6" type="ORF">SAMN02194393_02817</name>
</gene>
<dbReference type="Proteomes" id="UP000190285">
    <property type="component" value="Unassembled WGS sequence"/>
</dbReference>
<evidence type="ECO:0000259" key="4">
    <source>
        <dbReference type="Pfam" id="PF02576"/>
    </source>
</evidence>
<dbReference type="PANTHER" id="PTHR33867">
    <property type="entry name" value="RIBOSOME MATURATION FACTOR RIMP"/>
    <property type="match status" value="1"/>
</dbReference>
<proteinExistence type="inferred from homology"/>
<keyword evidence="7" id="KW-1185">Reference proteome</keyword>
<evidence type="ECO:0000256" key="1">
    <source>
        <dbReference type="ARBA" id="ARBA00022490"/>
    </source>
</evidence>
<evidence type="ECO:0000259" key="5">
    <source>
        <dbReference type="Pfam" id="PF17384"/>
    </source>
</evidence>
<comment type="function">
    <text evidence="3">Required for maturation of 30S ribosomal subunits.</text>
</comment>
<feature type="domain" description="Ribosome maturation factor RimP N-terminal" evidence="4">
    <location>
        <begin position="14"/>
        <end position="85"/>
    </location>
</feature>
<dbReference type="EMBL" id="FUZT01000006">
    <property type="protein sequence ID" value="SKC74121.1"/>
    <property type="molecule type" value="Genomic_DNA"/>
</dbReference>
<dbReference type="AlphaFoldDB" id="A0A1T5LDQ3"/>
<keyword evidence="1 3" id="KW-0963">Cytoplasm</keyword>
<dbReference type="Pfam" id="PF17384">
    <property type="entry name" value="DUF150_C"/>
    <property type="match status" value="1"/>
</dbReference>
<name>A0A1T5LDQ3_9FIRM</name>
<dbReference type="RefSeq" id="WP_079492410.1">
    <property type="nucleotide sequence ID" value="NZ_FUZT01000006.1"/>
</dbReference>
<comment type="subcellular location">
    <subcellularLocation>
        <location evidence="3">Cytoplasm</location>
    </subcellularLocation>
</comment>
<organism evidence="6 7">
    <name type="scientific">Maledivibacter halophilus</name>
    <dbReference type="NCBI Taxonomy" id="36842"/>
    <lineage>
        <taxon>Bacteria</taxon>
        <taxon>Bacillati</taxon>
        <taxon>Bacillota</taxon>
        <taxon>Clostridia</taxon>
        <taxon>Peptostreptococcales</taxon>
        <taxon>Caminicellaceae</taxon>
        <taxon>Maledivibacter</taxon>
    </lineage>
</organism>
<evidence type="ECO:0000256" key="2">
    <source>
        <dbReference type="ARBA" id="ARBA00022517"/>
    </source>
</evidence>
<dbReference type="SUPFAM" id="SSF75420">
    <property type="entry name" value="YhbC-like, N-terminal domain"/>
    <property type="match status" value="1"/>
</dbReference>
<dbReference type="InterPro" id="IPR035956">
    <property type="entry name" value="RimP_N_sf"/>
</dbReference>
<dbReference type="Gene3D" id="3.30.300.70">
    <property type="entry name" value="RimP-like superfamily, N-terminal"/>
    <property type="match status" value="1"/>
</dbReference>
<evidence type="ECO:0000256" key="3">
    <source>
        <dbReference type="HAMAP-Rule" id="MF_01077"/>
    </source>
</evidence>
<evidence type="ECO:0000313" key="7">
    <source>
        <dbReference type="Proteomes" id="UP000190285"/>
    </source>
</evidence>
<dbReference type="SUPFAM" id="SSF74942">
    <property type="entry name" value="YhbC-like, C-terminal domain"/>
    <property type="match status" value="1"/>
</dbReference>
<dbReference type="Pfam" id="PF02576">
    <property type="entry name" value="RimP_N"/>
    <property type="match status" value="1"/>
</dbReference>
<dbReference type="PANTHER" id="PTHR33867:SF1">
    <property type="entry name" value="RIBOSOME MATURATION FACTOR RIMP"/>
    <property type="match status" value="1"/>
</dbReference>
<dbReference type="FunFam" id="3.30.300.70:FF:000001">
    <property type="entry name" value="Ribosome maturation factor RimP"/>
    <property type="match status" value="1"/>
</dbReference>
<evidence type="ECO:0000313" key="6">
    <source>
        <dbReference type="EMBL" id="SKC74121.1"/>
    </source>
</evidence>
<dbReference type="InterPro" id="IPR003728">
    <property type="entry name" value="Ribosome_maturation_RimP"/>
</dbReference>
<dbReference type="GO" id="GO:0000028">
    <property type="term" value="P:ribosomal small subunit assembly"/>
    <property type="evidence" value="ECO:0007669"/>
    <property type="project" value="TreeGrafter"/>
</dbReference>
<dbReference type="GO" id="GO:0005829">
    <property type="term" value="C:cytosol"/>
    <property type="evidence" value="ECO:0007669"/>
    <property type="project" value="TreeGrafter"/>
</dbReference>
<dbReference type="CDD" id="cd01734">
    <property type="entry name" value="YlxS_C"/>
    <property type="match status" value="1"/>
</dbReference>
<dbReference type="GO" id="GO:0006412">
    <property type="term" value="P:translation"/>
    <property type="evidence" value="ECO:0007669"/>
    <property type="project" value="TreeGrafter"/>
</dbReference>
<dbReference type="STRING" id="36842.SAMN02194393_02817"/>
<protein>
    <recommendedName>
        <fullName evidence="3">Ribosome maturation factor RimP</fullName>
    </recommendedName>
</protein>
<dbReference type="InterPro" id="IPR036847">
    <property type="entry name" value="RimP_C_sf"/>
</dbReference>
<feature type="domain" description="Ribosome maturation factor RimP C-terminal" evidence="5">
    <location>
        <begin position="88"/>
        <end position="154"/>
    </location>
</feature>
<sequence>MKRKRVVDIVKEIVLPFIKDKDIELVEVEFVKEGEHRYLRVYLDKESGLSLDDCQEVSEYLSGALDKLDPIKENYFLEVSSPGIERPLKKDKDFVKYKGRFVEARLYHPLNGEKIIKGKLLGLKDGKIIIERQGKAIVEITRDKVALIKLLMNFDQGV</sequence>
<dbReference type="InterPro" id="IPR028998">
    <property type="entry name" value="RimP_C"/>
</dbReference>
<keyword evidence="2 3" id="KW-0690">Ribosome biogenesis</keyword>
<accession>A0A1T5LDQ3</accession>
<dbReference type="OrthoDB" id="9805006at2"/>
<reference evidence="6 7" key="1">
    <citation type="submission" date="2017-02" db="EMBL/GenBank/DDBJ databases">
        <authorList>
            <person name="Peterson S.W."/>
        </authorList>
    </citation>
    <scope>NUCLEOTIDE SEQUENCE [LARGE SCALE GENOMIC DNA]</scope>
    <source>
        <strain evidence="6 7">M1</strain>
    </source>
</reference>
<comment type="similarity">
    <text evidence="3">Belongs to the RimP family.</text>
</comment>
<dbReference type="HAMAP" id="MF_01077">
    <property type="entry name" value="RimP"/>
    <property type="match status" value="1"/>
</dbReference>
<dbReference type="Gene3D" id="2.30.30.180">
    <property type="entry name" value="Ribosome maturation factor RimP, C-terminal domain"/>
    <property type="match status" value="1"/>
</dbReference>